<reference evidence="1 2" key="1">
    <citation type="submission" date="2014-11" db="EMBL/GenBank/DDBJ databases">
        <authorList>
            <person name="Wibberg Daniel"/>
        </authorList>
    </citation>
    <scope>NUCLEOTIDE SEQUENCE [LARGE SCALE GENOMIC DNA]</scope>
    <source>
        <strain evidence="1">Rhizoctonia solani AG1-IB 7/3/14</strain>
    </source>
</reference>
<dbReference type="OrthoDB" id="3145928at2759"/>
<evidence type="ECO:0000313" key="2">
    <source>
        <dbReference type="Proteomes" id="UP000059188"/>
    </source>
</evidence>
<dbReference type="InterPro" id="IPR021858">
    <property type="entry name" value="Fun_TF"/>
</dbReference>
<organism evidence="1 2">
    <name type="scientific">Thanatephorus cucumeris (strain AG1-IB / isolate 7/3/14)</name>
    <name type="common">Lettuce bottom rot fungus</name>
    <name type="synonym">Rhizoctonia solani</name>
    <dbReference type="NCBI Taxonomy" id="1108050"/>
    <lineage>
        <taxon>Eukaryota</taxon>
        <taxon>Fungi</taxon>
        <taxon>Dikarya</taxon>
        <taxon>Basidiomycota</taxon>
        <taxon>Agaricomycotina</taxon>
        <taxon>Agaricomycetes</taxon>
        <taxon>Cantharellales</taxon>
        <taxon>Ceratobasidiaceae</taxon>
        <taxon>Rhizoctonia</taxon>
        <taxon>Rhizoctonia solani AG-1</taxon>
    </lineage>
</organism>
<accession>A0A0B7F9S3</accession>
<gene>
    <name evidence="1" type="ORF">RSOLAG1IB_06489</name>
</gene>
<dbReference type="Pfam" id="PF11951">
    <property type="entry name" value="Fungal_trans_2"/>
    <property type="match status" value="1"/>
</dbReference>
<evidence type="ECO:0000313" key="1">
    <source>
        <dbReference type="EMBL" id="CEL53634.1"/>
    </source>
</evidence>
<name>A0A0B7F9S3_THACB</name>
<sequence>MMMELSYFKPIQDQSERLRQAISTRLQNSSFTRWVLFLCARVCESFVKGDTSQSQIYNRWIGDVERALKAALTQDLASREAYNRLGDCLEVQLLKTKMGHSSSIYQVLRAATPTFLQMAYADPGLWSDSQDLTSIPLGRIVTSTHHALSHFALTDSLSAMALGLPQQVEYDTIGYSPTSAPVPFEWGHSAPAVFQIILADINACRDKQSGARTWEDLECQLLAWQAQSDYYDASWETWMISAWFAVQESWRLALLTYLYMAVCGRSSDDEKVRLCTQQIFEVTGMVRQPESSKASVPLFVQYWIAGICAQCEIQRTLARDRLSVVSETRLWLMRGRDFVPVLEHLWKGVAAEGRPVKWDDYLASREAVLPVII</sequence>
<protein>
    <submittedName>
        <fullName evidence="1">Uncharacterized protein</fullName>
    </submittedName>
</protein>
<dbReference type="Proteomes" id="UP000059188">
    <property type="component" value="Unassembled WGS sequence"/>
</dbReference>
<dbReference type="EMBL" id="LN679112">
    <property type="protein sequence ID" value="CEL53634.1"/>
    <property type="molecule type" value="Genomic_DNA"/>
</dbReference>
<keyword evidence="2" id="KW-1185">Reference proteome</keyword>
<dbReference type="AlphaFoldDB" id="A0A0B7F9S3"/>
<proteinExistence type="predicted"/>